<dbReference type="GO" id="GO:0000166">
    <property type="term" value="F:nucleotide binding"/>
    <property type="evidence" value="ECO:0007669"/>
    <property type="project" value="InterPro"/>
</dbReference>
<gene>
    <name evidence="5" type="primary">iolG</name>
    <name evidence="5" type="ORF">PQJ61_07055</name>
</gene>
<accession>A0AAJ1IHV6</accession>
<dbReference type="Gene3D" id="3.40.50.720">
    <property type="entry name" value="NAD(P)-binding Rossmann-like Domain"/>
    <property type="match status" value="1"/>
</dbReference>
<dbReference type="EC" id="1.1.1.18" evidence="5"/>
<sequence>MAENIAVGIIGAGRIGQVHAKSIAYEIPGVEIKTVADPFLTEEIADLMTSLGAKRVTRDYKEIINDPEIEAVFICSSTDTHSPLSQEACLAGKHVFCEKPVDLDIEKIKETLAVVKKSGVKYQVGFNRRFDHNFASVKAAIDAGKIGDVHVLKITSRDPAPPPVEYVKVSGGIFYDMIVHDFDMARFLTGSEVVEVYAAASVRVDENIGKAGDYDTAVVTLKFENGAIAVIDGSRKAVYGYDQRVEAFGSKGSVAIGNDTLSTAVISNEDGVTSEKPKYFFLERYMGAFTEEKVQFFDAIKNGSDIPVGGFDGLISVVIAEAAKRSAAENRPVKISEITDIDGGWK</sequence>
<dbReference type="NCBIfam" id="TIGR04380">
    <property type="entry name" value="myo_inos_iolG"/>
    <property type="match status" value="1"/>
</dbReference>
<evidence type="ECO:0000313" key="5">
    <source>
        <dbReference type="EMBL" id="MDC7226506.1"/>
    </source>
</evidence>
<proteinExistence type="inferred from homology"/>
<protein>
    <submittedName>
        <fullName evidence="5">Inositol 2-dehydrogenase</fullName>
        <ecNumber evidence="5">1.1.1.18</ecNumber>
    </submittedName>
</protein>
<dbReference type="InterPro" id="IPR036291">
    <property type="entry name" value="NAD(P)-bd_dom_sf"/>
</dbReference>
<name>A0AAJ1IHV6_9SPIO</name>
<dbReference type="InterPro" id="IPR030827">
    <property type="entry name" value="Myo_inos_IolG"/>
</dbReference>
<dbReference type="PANTHER" id="PTHR42840:SF3">
    <property type="entry name" value="BINDING ROSSMANN FOLD OXIDOREDUCTASE, PUTATIVE (AFU_ORTHOLOGUE AFUA_2G10240)-RELATED"/>
    <property type="match status" value="1"/>
</dbReference>
<evidence type="ECO:0000256" key="1">
    <source>
        <dbReference type="ARBA" id="ARBA00010928"/>
    </source>
</evidence>
<evidence type="ECO:0000259" key="4">
    <source>
        <dbReference type="Pfam" id="PF22725"/>
    </source>
</evidence>
<keyword evidence="2 5" id="KW-0560">Oxidoreductase</keyword>
<dbReference type="Gene3D" id="3.30.360.10">
    <property type="entry name" value="Dihydrodipicolinate Reductase, domain 2"/>
    <property type="match status" value="1"/>
</dbReference>
<dbReference type="Proteomes" id="UP001221217">
    <property type="component" value="Unassembled WGS sequence"/>
</dbReference>
<dbReference type="AlphaFoldDB" id="A0AAJ1IHV6"/>
<evidence type="ECO:0000259" key="3">
    <source>
        <dbReference type="Pfam" id="PF01408"/>
    </source>
</evidence>
<dbReference type="Pfam" id="PF22725">
    <property type="entry name" value="GFO_IDH_MocA_C3"/>
    <property type="match status" value="1"/>
</dbReference>
<dbReference type="PANTHER" id="PTHR42840">
    <property type="entry name" value="NAD(P)-BINDING ROSSMANN-FOLD SUPERFAMILY PROTEIN-RELATED"/>
    <property type="match status" value="1"/>
</dbReference>
<reference evidence="5 6" key="1">
    <citation type="submission" date="2022-12" db="EMBL/GenBank/DDBJ databases">
        <title>Metagenome assembled genome from gulf of manar.</title>
        <authorList>
            <person name="Kohli P."/>
            <person name="Pk S."/>
            <person name="Venkata Ramana C."/>
            <person name="Sasikala C."/>
        </authorList>
    </citation>
    <scope>NUCLEOTIDE SEQUENCE [LARGE SCALE GENOMIC DNA]</scope>
    <source>
        <strain evidence="5">JB008</strain>
    </source>
</reference>
<organism evidence="5 6">
    <name type="scientific">Candidatus Thalassospirochaeta sargassi</name>
    <dbReference type="NCBI Taxonomy" id="3119039"/>
    <lineage>
        <taxon>Bacteria</taxon>
        <taxon>Pseudomonadati</taxon>
        <taxon>Spirochaetota</taxon>
        <taxon>Spirochaetia</taxon>
        <taxon>Spirochaetales</taxon>
        <taxon>Spirochaetaceae</taxon>
        <taxon>Candidatus Thalassospirochaeta</taxon>
    </lineage>
</organism>
<dbReference type="EMBL" id="JAQQAL010000012">
    <property type="protein sequence ID" value="MDC7226506.1"/>
    <property type="molecule type" value="Genomic_DNA"/>
</dbReference>
<evidence type="ECO:0000256" key="2">
    <source>
        <dbReference type="ARBA" id="ARBA00023002"/>
    </source>
</evidence>
<comment type="similarity">
    <text evidence="1">Belongs to the Gfo/Idh/MocA family.</text>
</comment>
<evidence type="ECO:0000313" key="6">
    <source>
        <dbReference type="Proteomes" id="UP001221217"/>
    </source>
</evidence>
<dbReference type="GO" id="GO:0050112">
    <property type="term" value="F:inositol 2-dehydrogenase (NAD+) activity"/>
    <property type="evidence" value="ECO:0007669"/>
    <property type="project" value="UniProtKB-EC"/>
</dbReference>
<dbReference type="FunFam" id="3.30.360.10:FF:000023">
    <property type="entry name" value="Inositol 2-dehydrogenase"/>
    <property type="match status" value="1"/>
</dbReference>
<dbReference type="Pfam" id="PF01408">
    <property type="entry name" value="GFO_IDH_MocA"/>
    <property type="match status" value="1"/>
</dbReference>
<feature type="domain" description="Gfo/Idh/MocA-like oxidoreductase N-terminal" evidence="3">
    <location>
        <begin position="6"/>
        <end position="126"/>
    </location>
</feature>
<dbReference type="SUPFAM" id="SSF51735">
    <property type="entry name" value="NAD(P)-binding Rossmann-fold domains"/>
    <property type="match status" value="1"/>
</dbReference>
<dbReference type="InterPro" id="IPR055170">
    <property type="entry name" value="GFO_IDH_MocA-like_dom"/>
</dbReference>
<comment type="caution">
    <text evidence="5">The sequence shown here is derived from an EMBL/GenBank/DDBJ whole genome shotgun (WGS) entry which is preliminary data.</text>
</comment>
<dbReference type="SUPFAM" id="SSF55347">
    <property type="entry name" value="Glyceraldehyde-3-phosphate dehydrogenase-like, C-terminal domain"/>
    <property type="match status" value="1"/>
</dbReference>
<dbReference type="InterPro" id="IPR000683">
    <property type="entry name" value="Gfo/Idh/MocA-like_OxRdtase_N"/>
</dbReference>
<feature type="domain" description="GFO/IDH/MocA-like oxidoreductase" evidence="4">
    <location>
        <begin position="134"/>
        <end position="254"/>
    </location>
</feature>